<gene>
    <name evidence="4" type="ORF">DAQ1742_00341</name>
</gene>
<dbReference type="SUPFAM" id="SSF63825">
    <property type="entry name" value="YWTD domain"/>
    <property type="match status" value="1"/>
</dbReference>
<dbReference type="AlphaFoldDB" id="A0A375A717"/>
<evidence type="ECO:0000259" key="3">
    <source>
        <dbReference type="Pfam" id="PF16261"/>
    </source>
</evidence>
<keyword evidence="1" id="KW-0175">Coiled coil</keyword>
<feature type="coiled-coil region" evidence="1">
    <location>
        <begin position="524"/>
        <end position="586"/>
    </location>
</feature>
<dbReference type="KEGG" id="daq:DAQ1742_00341"/>
<dbReference type="Gene3D" id="6.10.250.3110">
    <property type="match status" value="1"/>
</dbReference>
<protein>
    <submittedName>
        <fullName evidence="4">Similar to Golgin subfamily A member 2 (Cis-Golgi matrix protein GM130)</fullName>
    </submittedName>
</protein>
<dbReference type="PANTHER" id="PTHR43049:SF1">
    <property type="entry name" value="EARLY ENDOSOME ANTIGEN"/>
    <property type="match status" value="1"/>
</dbReference>
<name>A0A375A717_9GAMM</name>
<feature type="region of interest" description="Disordered" evidence="2">
    <location>
        <begin position="409"/>
        <end position="430"/>
    </location>
</feature>
<dbReference type="EMBL" id="LT615367">
    <property type="protein sequence ID" value="SLM61449.1"/>
    <property type="molecule type" value="Genomic_DNA"/>
</dbReference>
<keyword evidence="5" id="KW-1185">Reference proteome</keyword>
<feature type="domain" description="Conserved hypothetical protein CHP03032" evidence="3">
    <location>
        <begin position="43"/>
        <end position="237"/>
    </location>
</feature>
<reference evidence="4 5" key="1">
    <citation type="submission" date="2016-09" db="EMBL/GenBank/DDBJ databases">
        <authorList>
            <person name="Reverchon S."/>
            <person name="Nasser W."/>
            <person name="Leonard S."/>
            <person name="Brochier C."/>
            <person name="Duprey A."/>
        </authorList>
    </citation>
    <scope>NUCLEOTIDE SEQUENCE [LARGE SCALE GENOMIC DNA]</scope>
    <source>
        <strain evidence="4 5">174/2</strain>
    </source>
</reference>
<organism evidence="4 5">
    <name type="scientific">Dickeya aquatica</name>
    <dbReference type="NCBI Taxonomy" id="1401087"/>
    <lineage>
        <taxon>Bacteria</taxon>
        <taxon>Pseudomonadati</taxon>
        <taxon>Pseudomonadota</taxon>
        <taxon>Gammaproteobacteria</taxon>
        <taxon>Enterobacterales</taxon>
        <taxon>Pectobacteriaceae</taxon>
        <taxon>Dickeya</taxon>
    </lineage>
</organism>
<dbReference type="InterPro" id="IPR017481">
    <property type="entry name" value="CHP03032"/>
</dbReference>
<evidence type="ECO:0000256" key="1">
    <source>
        <dbReference type="SAM" id="Coils"/>
    </source>
</evidence>
<dbReference type="Proteomes" id="UP000294820">
    <property type="component" value="Chromosome 1"/>
</dbReference>
<dbReference type="Pfam" id="PF16261">
    <property type="entry name" value="DUF4915"/>
    <property type="match status" value="1"/>
</dbReference>
<evidence type="ECO:0000313" key="4">
    <source>
        <dbReference type="EMBL" id="SLM61449.1"/>
    </source>
</evidence>
<evidence type="ECO:0000256" key="2">
    <source>
        <dbReference type="SAM" id="MobiDB-lite"/>
    </source>
</evidence>
<evidence type="ECO:0000313" key="5">
    <source>
        <dbReference type="Proteomes" id="UP000294820"/>
    </source>
</evidence>
<accession>A0A375A717</accession>
<proteinExistence type="predicted"/>
<sequence length="681" mass="76037">MDATNTTGIFFTNGVLLRAIQPASLAFCGQQAIEVDKSIVFDDVHDVMAIHQHYYLVGTTNNEVIKFSPDGTELQRWVFPGENDAMHLNCLGTWGERIVFSAFGDFHHTREYKGQSVGAGFVQDLYTGERLIEGLSQPHSLLQMGDNLLVASSEDREIREYSPSGELVRSYRFDGYPRGIGILNGVIYVGLSRSRNIDDQGVSSARLVALDSHSFHELGAMDLPVREIYSVVTIEDSMQLVGAIAATASRTSFVYEQRLIGLEQQQAQWTTDIKSALGERCLPDDPTGINSVKQAMHIQAETIANLQGTVASTEAHRDTLAQQLASTEAHRDTLAQQLASTEAHRDTLVQQLTSTEAHRDTLAQQLASTEAHRDTLAQQLASTEAHRDTLVQQLTSTEAHRDTLAQQLASTEAHRDTLAQQQASTEAHRDTLAQQLTSTAAHRDTLAQQLTSTEAHRDTLVQQLTSTAAHRDTLVQQLASKEVQLESLINDVKALASSKDEIIRQHKQVVSSLEQHIASRECTLNVMGEEIASLKKQLAAKEHQFMLMGENVALLTSQLSSSEQAVNELSDEIRRQSTVLHEQERRFQFVVNSYSWQLTKPLRFLARFLRGDWQAIAESQHYLAIRHVVLLPRNVVRAGCYGVKHYGSFFRCLRAAFAVWRREGIKGLRERCRQLNQLNGR</sequence>
<dbReference type="PANTHER" id="PTHR43049">
    <property type="entry name" value="EARLY ENDOSOME ANTIGEN"/>
    <property type="match status" value="1"/>
</dbReference>